<evidence type="ECO:0000313" key="2">
    <source>
        <dbReference type="Proteomes" id="UP000236047"/>
    </source>
</evidence>
<dbReference type="Proteomes" id="UP000236047">
    <property type="component" value="Unassembled WGS sequence"/>
</dbReference>
<sequence length="86" mass="9863">MVDLLPVRDEQACVAQPCPRCGSRLVSATGVWWRCRSGVCPYEMPGEAYKLYCELSEMVDRDPEAFFKIVSAYRSEVRALEPAWMR</sequence>
<evidence type="ECO:0000313" key="1">
    <source>
        <dbReference type="EMBL" id="PNE35926.1"/>
    </source>
</evidence>
<organism evidence="1 2">
    <name type="scientific">Streptomyces noursei</name>
    <name type="common">Streptomyces albulus</name>
    <dbReference type="NCBI Taxonomy" id="1971"/>
    <lineage>
        <taxon>Bacteria</taxon>
        <taxon>Bacillati</taxon>
        <taxon>Actinomycetota</taxon>
        <taxon>Actinomycetes</taxon>
        <taxon>Kitasatosporales</taxon>
        <taxon>Streptomycetaceae</taxon>
        <taxon>Streptomyces</taxon>
    </lineage>
</organism>
<gene>
    <name evidence="1" type="ORF">AOB60_37740</name>
</gene>
<protein>
    <submittedName>
        <fullName evidence="1">Uncharacterized protein</fullName>
    </submittedName>
</protein>
<dbReference type="AlphaFoldDB" id="A0A2N8P4J3"/>
<reference evidence="2" key="1">
    <citation type="submission" date="2015-09" db="EMBL/GenBank/DDBJ databases">
        <authorList>
            <person name="Graham D.E."/>
            <person name="Mahan K.M."/>
            <person name="Klingeman D.M."/>
            <person name="Fida T."/>
            <person name="Giannone R.J."/>
            <person name="Hettich R.L."/>
            <person name="Parry R.J."/>
            <person name="Spain J.C."/>
        </authorList>
    </citation>
    <scope>NUCLEOTIDE SEQUENCE [LARGE SCALE GENOMIC DNA]</scope>
    <source>
        <strain evidence="2">JCM 4701</strain>
    </source>
</reference>
<accession>A0A2N8P4J3</accession>
<name>A0A2N8P4J3_STRNR</name>
<keyword evidence="2" id="KW-1185">Reference proteome</keyword>
<proteinExistence type="predicted"/>
<comment type="caution">
    <text evidence="1">The sequence shown here is derived from an EMBL/GenBank/DDBJ whole genome shotgun (WGS) entry which is preliminary data.</text>
</comment>
<dbReference type="EMBL" id="LJSN01000005">
    <property type="protein sequence ID" value="PNE35926.1"/>
    <property type="molecule type" value="Genomic_DNA"/>
</dbReference>